<evidence type="ECO:0000313" key="3">
    <source>
        <dbReference type="EMBL" id="XCJ16169.1"/>
    </source>
</evidence>
<dbReference type="Pfam" id="PF07905">
    <property type="entry name" value="PucR"/>
    <property type="match status" value="1"/>
</dbReference>
<proteinExistence type="predicted"/>
<dbReference type="InterPro" id="IPR012914">
    <property type="entry name" value="PucR_dom"/>
</dbReference>
<protein>
    <submittedName>
        <fullName evidence="3">PucR family transcriptional regulator ligand-binding domain-containing protein</fullName>
    </submittedName>
</protein>
<dbReference type="PANTHER" id="PTHR33744">
    <property type="entry name" value="CARBOHYDRATE DIACID REGULATOR"/>
    <property type="match status" value="1"/>
</dbReference>
<feature type="domain" description="PucR C-terminal helix-turn-helix" evidence="2">
    <location>
        <begin position="485"/>
        <end position="542"/>
    </location>
</feature>
<evidence type="ECO:0000259" key="2">
    <source>
        <dbReference type="Pfam" id="PF13556"/>
    </source>
</evidence>
<feature type="domain" description="Purine catabolism PurC-like" evidence="1">
    <location>
        <begin position="11"/>
        <end position="130"/>
    </location>
</feature>
<dbReference type="InterPro" id="IPR025736">
    <property type="entry name" value="PucR_C-HTH_dom"/>
</dbReference>
<name>A0AAU8ID92_9BACL</name>
<dbReference type="InterPro" id="IPR051448">
    <property type="entry name" value="CdaR-like_regulators"/>
</dbReference>
<dbReference type="PANTHER" id="PTHR33744:SF1">
    <property type="entry name" value="DNA-BINDING TRANSCRIPTIONAL ACTIVATOR ADER"/>
    <property type="match status" value="1"/>
</dbReference>
<dbReference type="Pfam" id="PF13556">
    <property type="entry name" value="HTH_30"/>
    <property type="match status" value="1"/>
</dbReference>
<organism evidence="3">
    <name type="scientific">Sporolactobacillus sp. Y61</name>
    <dbReference type="NCBI Taxonomy" id="3160863"/>
    <lineage>
        <taxon>Bacteria</taxon>
        <taxon>Bacillati</taxon>
        <taxon>Bacillota</taxon>
        <taxon>Bacilli</taxon>
        <taxon>Bacillales</taxon>
        <taxon>Sporolactobacillaceae</taxon>
        <taxon>Sporolactobacillus</taxon>
    </lineage>
</organism>
<dbReference type="Gene3D" id="1.10.10.2840">
    <property type="entry name" value="PucR C-terminal helix-turn-helix domain"/>
    <property type="match status" value="1"/>
</dbReference>
<accession>A0AAU8ID92</accession>
<sequence>MVEEMSFSVKDVLERPLFGRSKLIAGKDGIYREVRWVHILEITHAAPYVSKNDLILTTGLWLKRSVQSGLEYMRQLIEHETAGLCIEFGTTIDEIPDEVIDLCDACHFPLILFRQPVRFEEITQDIHSYLINRHFGLMKNLEKFSQQQQHLILQSSDIPAILRLLQSYSGRQIIYLSSINTNKYFPAVDKREAEQINAFFHDKISYSGQLQETKVWQMDDSHFILIQPVICFGQVFSFVGIIFYQPSPSEYMTLLLDYTVKAVATVLLRTQFLEEKILRNQNELIQDLISGRIENEDQARMRMGLLSMAEGNYLFIGGIIEFKHNVLEAGPERMETINQDISVLTRSLLKRYRMHHLMMMQNNQIYILCAREKVNEQSPASLRNGIQRLIDGLRRFADQALGGLVFHAGFGKILRRLTEAGQCFKEACQVIEVSQSTDSMKSCCFYEDMGIYQLLKAVPDSFLRAFLSDHLGKLITYDQTHHLDLVHTLSVYFRYRGSKGETASQLYIHRQTLYNRLDKIKAILGENFFDPDKRYCLEMALLSYEMLGNEKTDQTDR</sequence>
<reference evidence="3" key="1">
    <citation type="submission" date="2024-06" db="EMBL/GenBank/DDBJ databases">
        <authorList>
            <person name="Fan A."/>
            <person name="Zhang F.Y."/>
            <person name="Zhang L."/>
        </authorList>
    </citation>
    <scope>NUCLEOTIDE SEQUENCE</scope>
    <source>
        <strain evidence="3">Y61</strain>
    </source>
</reference>
<dbReference type="RefSeq" id="WP_353947777.1">
    <property type="nucleotide sequence ID" value="NZ_CP159510.1"/>
</dbReference>
<dbReference type="EMBL" id="CP159510">
    <property type="protein sequence ID" value="XCJ16169.1"/>
    <property type="molecule type" value="Genomic_DNA"/>
</dbReference>
<evidence type="ECO:0000259" key="1">
    <source>
        <dbReference type="Pfam" id="PF07905"/>
    </source>
</evidence>
<dbReference type="InterPro" id="IPR042070">
    <property type="entry name" value="PucR_C-HTH_sf"/>
</dbReference>
<dbReference type="AlphaFoldDB" id="A0AAU8ID92"/>
<gene>
    <name evidence="3" type="ORF">ABNN70_10765</name>
</gene>